<dbReference type="InterPro" id="IPR050490">
    <property type="entry name" value="Bact_solute-bd_prot1"/>
</dbReference>
<dbReference type="SUPFAM" id="SSF53850">
    <property type="entry name" value="Periplasmic binding protein-like II"/>
    <property type="match status" value="1"/>
</dbReference>
<feature type="signal peptide" evidence="1">
    <location>
        <begin position="1"/>
        <end position="21"/>
    </location>
</feature>
<gene>
    <name evidence="2" type="ORF">DFP94_10889</name>
</gene>
<dbReference type="AlphaFoldDB" id="A0A369B875"/>
<reference evidence="2 3" key="1">
    <citation type="submission" date="2018-07" db="EMBL/GenBank/DDBJ databases">
        <title>Genomic Encyclopedia of Type Strains, Phase III (KMG-III): the genomes of soil and plant-associated and newly described type strains.</title>
        <authorList>
            <person name="Whitman W."/>
        </authorList>
    </citation>
    <scope>NUCLEOTIDE SEQUENCE [LARGE SCALE GENOMIC DNA]</scope>
    <source>
        <strain evidence="2 3">CECT 8333</strain>
    </source>
</reference>
<evidence type="ECO:0000256" key="1">
    <source>
        <dbReference type="SAM" id="SignalP"/>
    </source>
</evidence>
<sequence>MNRKKGLAGLSLIMAFALVLAGCGSGNNDSASNNGGTEKTVLEYYTWTDEEAYMKKVVEAFNAQNSNIEVNMTTISNDADEYNTKIMNNLSGGSKMDVYSMNGTSSLGLYSSKNQLVDLSDRIKAENMDVGAYGPSFQDITEVLTSGKITRFHTVLPNMHCSTTRIFLIRPALRFPRK</sequence>
<organism evidence="2 3">
    <name type="scientific">Fontibacillus phaseoli</name>
    <dbReference type="NCBI Taxonomy" id="1416533"/>
    <lineage>
        <taxon>Bacteria</taxon>
        <taxon>Bacillati</taxon>
        <taxon>Bacillota</taxon>
        <taxon>Bacilli</taxon>
        <taxon>Bacillales</taxon>
        <taxon>Paenibacillaceae</taxon>
        <taxon>Fontibacillus</taxon>
    </lineage>
</organism>
<dbReference type="Gene3D" id="3.40.190.10">
    <property type="entry name" value="Periplasmic binding protein-like II"/>
    <property type="match status" value="1"/>
</dbReference>
<dbReference type="PANTHER" id="PTHR43649">
    <property type="entry name" value="ARABINOSE-BINDING PROTEIN-RELATED"/>
    <property type="match status" value="1"/>
</dbReference>
<dbReference type="Pfam" id="PF01547">
    <property type="entry name" value="SBP_bac_1"/>
    <property type="match status" value="1"/>
</dbReference>
<dbReference type="EMBL" id="QPJW01000008">
    <property type="protein sequence ID" value="RCX17729.1"/>
    <property type="molecule type" value="Genomic_DNA"/>
</dbReference>
<keyword evidence="3" id="KW-1185">Reference proteome</keyword>
<evidence type="ECO:0000313" key="2">
    <source>
        <dbReference type="EMBL" id="RCX17729.1"/>
    </source>
</evidence>
<feature type="chain" id="PRO_5039034982" evidence="1">
    <location>
        <begin position="22"/>
        <end position="178"/>
    </location>
</feature>
<keyword evidence="1" id="KW-0732">Signal</keyword>
<dbReference type="PANTHER" id="PTHR43649:SF12">
    <property type="entry name" value="DIACETYLCHITOBIOSE BINDING PROTEIN DASA"/>
    <property type="match status" value="1"/>
</dbReference>
<dbReference type="RefSeq" id="WP_114497830.1">
    <property type="nucleotide sequence ID" value="NZ_QPJW01000008.1"/>
</dbReference>
<proteinExistence type="predicted"/>
<protein>
    <submittedName>
        <fullName evidence="2">Extracellular solute-binding protein</fullName>
    </submittedName>
</protein>
<dbReference type="PROSITE" id="PS51257">
    <property type="entry name" value="PROKAR_LIPOPROTEIN"/>
    <property type="match status" value="1"/>
</dbReference>
<comment type="caution">
    <text evidence="2">The sequence shown here is derived from an EMBL/GenBank/DDBJ whole genome shotgun (WGS) entry which is preliminary data.</text>
</comment>
<dbReference type="InterPro" id="IPR006059">
    <property type="entry name" value="SBP"/>
</dbReference>
<name>A0A369B875_9BACL</name>
<evidence type="ECO:0000313" key="3">
    <source>
        <dbReference type="Proteomes" id="UP000253090"/>
    </source>
</evidence>
<dbReference type="Proteomes" id="UP000253090">
    <property type="component" value="Unassembled WGS sequence"/>
</dbReference>
<accession>A0A369B875</accession>